<dbReference type="SUPFAM" id="SSF50677">
    <property type="entry name" value="ValRS/IleRS/LeuRS editing domain"/>
    <property type="match status" value="1"/>
</dbReference>
<dbReference type="Gene3D" id="3.10.20.590">
    <property type="match status" value="1"/>
</dbReference>
<dbReference type="GO" id="GO:0005829">
    <property type="term" value="C:cytosol"/>
    <property type="evidence" value="ECO:0007669"/>
    <property type="project" value="TreeGrafter"/>
</dbReference>
<dbReference type="InterPro" id="IPR013155">
    <property type="entry name" value="M/V/L/I-tRNA-synth_anticd-bd"/>
</dbReference>
<dbReference type="FunFam" id="1.10.730.10:FF:000002">
    <property type="entry name" value="Leucine--tRNA ligase"/>
    <property type="match status" value="1"/>
</dbReference>
<evidence type="ECO:0000256" key="6">
    <source>
        <dbReference type="ARBA" id="ARBA00022917"/>
    </source>
</evidence>
<name>A0A2H0BKP7_9BACT</name>
<feature type="domain" description="Methionyl/Valyl/Leucyl/Isoleucyl-tRNA synthetase anticodon-binding" evidence="12">
    <location>
        <begin position="890"/>
        <end position="997"/>
    </location>
</feature>
<dbReference type="CDD" id="cd00812">
    <property type="entry name" value="LeuRS_core"/>
    <property type="match status" value="1"/>
</dbReference>
<evidence type="ECO:0000256" key="9">
    <source>
        <dbReference type="HAMAP-Rule" id="MF_00049"/>
    </source>
</evidence>
<evidence type="ECO:0000256" key="7">
    <source>
        <dbReference type="ARBA" id="ARBA00023146"/>
    </source>
</evidence>
<dbReference type="SUPFAM" id="SSF52374">
    <property type="entry name" value="Nucleotidylyl transferase"/>
    <property type="match status" value="1"/>
</dbReference>
<dbReference type="Proteomes" id="UP000229334">
    <property type="component" value="Unassembled WGS sequence"/>
</dbReference>
<dbReference type="Gene3D" id="3.40.50.1820">
    <property type="entry name" value="alpha/beta hydrolase"/>
    <property type="match status" value="1"/>
</dbReference>
<dbReference type="PANTHER" id="PTHR43740:SF2">
    <property type="entry name" value="LEUCINE--TRNA LIGASE, MITOCHONDRIAL"/>
    <property type="match status" value="1"/>
</dbReference>
<dbReference type="InterPro" id="IPR029058">
    <property type="entry name" value="AB_hydrolase_fold"/>
</dbReference>
<feature type="domain" description="Aminoacyl-tRNA synthetase class Ia" evidence="11">
    <location>
        <begin position="779"/>
        <end position="841"/>
    </location>
</feature>
<dbReference type="Pfam" id="PF13603">
    <property type="entry name" value="tRNA-synt_1_2"/>
    <property type="match status" value="1"/>
</dbReference>
<evidence type="ECO:0000256" key="8">
    <source>
        <dbReference type="ARBA" id="ARBA00047469"/>
    </source>
</evidence>
<reference evidence="14 15" key="1">
    <citation type="submission" date="2017-09" db="EMBL/GenBank/DDBJ databases">
        <title>Depth-based differentiation of microbial function through sediment-hosted aquifers and enrichment of novel symbionts in the deep terrestrial subsurface.</title>
        <authorList>
            <person name="Probst A.J."/>
            <person name="Ladd B."/>
            <person name="Jarett J.K."/>
            <person name="Geller-Mcgrath D.E."/>
            <person name="Sieber C.M."/>
            <person name="Emerson J.B."/>
            <person name="Anantharaman K."/>
            <person name="Thomas B.C."/>
            <person name="Malmstrom R."/>
            <person name="Stieglmeier M."/>
            <person name="Klingl A."/>
            <person name="Woyke T."/>
            <person name="Ryan C.M."/>
            <person name="Banfield J.F."/>
        </authorList>
    </citation>
    <scope>NUCLEOTIDE SEQUENCE [LARGE SCALE GENOMIC DNA]</scope>
    <source>
        <strain evidence="14">CG22_combo_CG10-13_8_21_14_all_37_9</strain>
    </source>
</reference>
<dbReference type="GO" id="GO:0006429">
    <property type="term" value="P:leucyl-tRNA aminoacylation"/>
    <property type="evidence" value="ECO:0007669"/>
    <property type="project" value="UniProtKB-UniRule"/>
</dbReference>
<dbReference type="HAMAP" id="MF_00049_B">
    <property type="entry name" value="Leu_tRNA_synth_B"/>
    <property type="match status" value="1"/>
</dbReference>
<dbReference type="GO" id="GO:0005524">
    <property type="term" value="F:ATP binding"/>
    <property type="evidence" value="ECO:0007669"/>
    <property type="project" value="UniProtKB-UniRule"/>
</dbReference>
<dbReference type="GO" id="GO:0002161">
    <property type="term" value="F:aminoacyl-tRNA deacylase activity"/>
    <property type="evidence" value="ECO:0007669"/>
    <property type="project" value="InterPro"/>
</dbReference>
<comment type="caution">
    <text evidence="14">The sequence shown here is derived from an EMBL/GenBank/DDBJ whole genome shotgun (WGS) entry which is preliminary data.</text>
</comment>
<dbReference type="InterPro" id="IPR002300">
    <property type="entry name" value="aa-tRNA-synth_Ia"/>
</dbReference>
<dbReference type="NCBIfam" id="TIGR00396">
    <property type="entry name" value="leuS_bact"/>
    <property type="match status" value="1"/>
</dbReference>
<gene>
    <name evidence="9" type="primary">leuS</name>
    <name evidence="14" type="ORF">COX02_01385</name>
</gene>
<evidence type="ECO:0000313" key="15">
    <source>
        <dbReference type="Proteomes" id="UP000229334"/>
    </source>
</evidence>
<dbReference type="InterPro" id="IPR010662">
    <property type="entry name" value="RBBP9/YdeN"/>
</dbReference>
<dbReference type="Gene3D" id="3.40.50.620">
    <property type="entry name" value="HUPs"/>
    <property type="match status" value="2"/>
</dbReference>
<comment type="similarity">
    <text evidence="1 9 10">Belongs to the class-I aminoacyl-tRNA synthetase family.</text>
</comment>
<evidence type="ECO:0000256" key="5">
    <source>
        <dbReference type="ARBA" id="ARBA00022840"/>
    </source>
</evidence>
<keyword evidence="7 9" id="KW-0030">Aminoacyl-tRNA synthetase</keyword>
<dbReference type="FunFam" id="3.40.50.620:FF:000077">
    <property type="entry name" value="Leucine--tRNA ligase"/>
    <property type="match status" value="1"/>
</dbReference>
<dbReference type="PROSITE" id="PS00178">
    <property type="entry name" value="AA_TRNA_LIGASE_I"/>
    <property type="match status" value="1"/>
</dbReference>
<dbReference type="InterPro" id="IPR001412">
    <property type="entry name" value="aa-tRNA-synth_I_CS"/>
</dbReference>
<dbReference type="FunFam" id="3.40.50.620:FF:000056">
    <property type="entry name" value="Leucine--tRNA ligase"/>
    <property type="match status" value="1"/>
</dbReference>
<dbReference type="SUPFAM" id="SSF53474">
    <property type="entry name" value="alpha/beta-Hydrolases"/>
    <property type="match status" value="1"/>
</dbReference>
<dbReference type="InterPro" id="IPR014729">
    <property type="entry name" value="Rossmann-like_a/b/a_fold"/>
</dbReference>
<dbReference type="SUPFAM" id="SSF47323">
    <property type="entry name" value="Anticodon-binding domain of a subclass of class I aminoacyl-tRNA synthetases"/>
    <property type="match status" value="1"/>
</dbReference>
<feature type="binding site" evidence="9">
    <location>
        <position position="816"/>
    </location>
    <ligand>
        <name>ATP</name>
        <dbReference type="ChEBI" id="CHEBI:30616"/>
    </ligand>
</feature>
<dbReference type="AlphaFoldDB" id="A0A2H0BKP7"/>
<keyword evidence="4 9" id="KW-0547">Nucleotide-binding</keyword>
<feature type="domain" description="Leucyl-tRNA synthetase editing" evidence="13">
    <location>
        <begin position="438"/>
        <end position="615"/>
    </location>
</feature>
<evidence type="ECO:0000256" key="2">
    <source>
        <dbReference type="ARBA" id="ARBA00022490"/>
    </source>
</evidence>
<feature type="domain" description="Aminoacyl-tRNA synthetase class Ia" evidence="11">
    <location>
        <begin position="35"/>
        <end position="246"/>
    </location>
</feature>
<evidence type="ECO:0000256" key="3">
    <source>
        <dbReference type="ARBA" id="ARBA00022598"/>
    </source>
</evidence>
<dbReference type="InterPro" id="IPR025709">
    <property type="entry name" value="Leu_tRNA-synth_edit"/>
</dbReference>
<keyword evidence="5 9" id="KW-0067">ATP-binding</keyword>
<dbReference type="CDD" id="cd07958">
    <property type="entry name" value="Anticodon_Ia_Leu_BEm"/>
    <property type="match status" value="1"/>
</dbReference>
<dbReference type="EC" id="6.1.1.4" evidence="9"/>
<dbReference type="PANTHER" id="PTHR43740">
    <property type="entry name" value="LEUCYL-TRNA SYNTHETASE"/>
    <property type="match status" value="1"/>
</dbReference>
<evidence type="ECO:0000256" key="4">
    <source>
        <dbReference type="ARBA" id="ARBA00022741"/>
    </source>
</evidence>
<keyword evidence="2 9" id="KW-0963">Cytoplasm</keyword>
<dbReference type="EMBL" id="PCSX01000023">
    <property type="protein sequence ID" value="PIP58247.1"/>
    <property type="molecule type" value="Genomic_DNA"/>
</dbReference>
<evidence type="ECO:0000259" key="12">
    <source>
        <dbReference type="Pfam" id="PF08264"/>
    </source>
</evidence>
<evidence type="ECO:0000259" key="11">
    <source>
        <dbReference type="Pfam" id="PF00133"/>
    </source>
</evidence>
<dbReference type="InterPro" id="IPR002302">
    <property type="entry name" value="Leu-tRNA-ligase"/>
</dbReference>
<dbReference type="PRINTS" id="PR00985">
    <property type="entry name" value="TRNASYNTHLEU"/>
</dbReference>
<organism evidence="14 15">
    <name type="scientific">Candidatus Vogelbacteria bacterium CG22_combo_CG10-13_8_21_14_all_37_9</name>
    <dbReference type="NCBI Taxonomy" id="1975046"/>
    <lineage>
        <taxon>Bacteria</taxon>
        <taxon>Candidatus Vogeliibacteriota</taxon>
    </lineage>
</organism>
<keyword evidence="3 9" id="KW-0436">Ligase</keyword>
<dbReference type="Pfam" id="PF06821">
    <property type="entry name" value="Ser_hydrolase"/>
    <property type="match status" value="1"/>
</dbReference>
<proteinExistence type="inferred from homology"/>
<comment type="subcellular location">
    <subcellularLocation>
        <location evidence="9">Cytoplasm</location>
    </subcellularLocation>
</comment>
<protein>
    <recommendedName>
        <fullName evidence="9">Leucine--tRNA ligase</fullName>
        <ecNumber evidence="9">6.1.1.4</ecNumber>
    </recommendedName>
    <alternativeName>
        <fullName evidence="9">Leucyl-tRNA synthetase</fullName>
        <shortName evidence="9">LeuRS</shortName>
    </alternativeName>
</protein>
<comment type="catalytic activity">
    <reaction evidence="8 9">
        <text>tRNA(Leu) + L-leucine + ATP = L-leucyl-tRNA(Leu) + AMP + diphosphate</text>
        <dbReference type="Rhea" id="RHEA:11688"/>
        <dbReference type="Rhea" id="RHEA-COMP:9613"/>
        <dbReference type="Rhea" id="RHEA-COMP:9622"/>
        <dbReference type="ChEBI" id="CHEBI:30616"/>
        <dbReference type="ChEBI" id="CHEBI:33019"/>
        <dbReference type="ChEBI" id="CHEBI:57427"/>
        <dbReference type="ChEBI" id="CHEBI:78442"/>
        <dbReference type="ChEBI" id="CHEBI:78494"/>
        <dbReference type="ChEBI" id="CHEBI:456215"/>
        <dbReference type="EC" id="6.1.1.4"/>
    </reaction>
</comment>
<evidence type="ECO:0000313" key="14">
    <source>
        <dbReference type="EMBL" id="PIP58247.1"/>
    </source>
</evidence>
<dbReference type="GO" id="GO:0004823">
    <property type="term" value="F:leucine-tRNA ligase activity"/>
    <property type="evidence" value="ECO:0007669"/>
    <property type="project" value="UniProtKB-UniRule"/>
</dbReference>
<accession>A0A2H0BKP7</accession>
<dbReference type="InterPro" id="IPR009008">
    <property type="entry name" value="Val/Leu/Ile-tRNA-synth_edit"/>
</dbReference>
<evidence type="ECO:0000259" key="13">
    <source>
        <dbReference type="Pfam" id="PF13603"/>
    </source>
</evidence>
<evidence type="ECO:0000256" key="1">
    <source>
        <dbReference type="ARBA" id="ARBA00005594"/>
    </source>
</evidence>
<dbReference type="InterPro" id="IPR009080">
    <property type="entry name" value="tRNAsynth_Ia_anticodon-bd"/>
</dbReference>
<keyword evidence="6 9" id="KW-0648">Protein biosynthesis</keyword>
<comment type="caution">
    <text evidence="9">Lacks conserved residue(s) required for the propagation of feature annotation.</text>
</comment>
<dbReference type="Pfam" id="PF00133">
    <property type="entry name" value="tRNA-synt_1"/>
    <property type="match status" value="2"/>
</dbReference>
<evidence type="ECO:0000256" key="10">
    <source>
        <dbReference type="RuleBase" id="RU363035"/>
    </source>
</evidence>
<dbReference type="Pfam" id="PF08264">
    <property type="entry name" value="Anticodon_1"/>
    <property type="match status" value="1"/>
</dbReference>
<sequence length="1036" mass="118091">MSKVKISKTKIKTAKISPATKLAGQNYPHQKIETKWQKVWAEKKIYQTNDKSSKPKAYVLDMFPYPSGEGLHVGHILGYTATDIYSRYLRMTGNNVLHPMGWDAFGLPAENFALKHKVNPAVSTKKNIDNFRRQIKSIGLSYDWSREINTTNPDYYRWTQWIFLQLYKQGLAYESYEPINWCPSCQTGLANEDLEDGKCERCGTVVEKKPMRQWVLKITNYAERLLTDLDQLKWPESVKEAQRNWIGKSEGAEIDFPLANKRHYVLLPGFASNSKRSFFPWLKRELEAKGHSVQALDLPDARIPNIANQIEAVLKQVKFGPDTILVGHSWGAVVALKILEKLKTPIAGTILVAGLIEPAVKNRESWPLRLIFNWRFTWPKIKKNAGWVKILRDLKDPLIADNQGLRIQQELGGDLIEFEAEKAHVCGKVEPVVLEHCLEKIKIFTTRPDTLFGATYLVLAPEHQIIQNLIRQPSKKIKNLPAIKNYLTKTKKRTEIERTAEGRDKTGVKIEGLEAINPANGEIIPIYIADYVLVDYGFGAIMAVPAHDQRDWVFAKKFKLPIKLVIWDRQKLTDKSSQIVEDVLEQAYVGEGILVNSDNFSGLSNQKAKIAITKFVRGHLVTKYKLRDWVFSRQRYWGEPIPIIHCANCVLNNPVGRGIVPVPEKDLPVKLPVVKSYAPTGTGESPLADITNWVRVKCPVCGAWAKRETNTMPQWAGSSWYYLRFIDPTNKKFLADPKKLQAWLGAGSPLRNLSQANIGGVSMYVGGVEHATRHLIYARFWHKFLFDLKIAPGSEPFSQLKNQGLVLGPDGRKMSKRWSNVINPDDVVRDYGADSLRLYEMFMGPFEQSKNWNSDNLMGVRRFLDRVWRLSFKVSKTDIKIASDLESLQQKTIQKVSQDIENFSFNTAVSTLMIMANNLELAETISRSLFKDFLKLLAPLAPHLTEELWSNLGEKRSIHLATWPIFEPSKIKINSFKIIIQINGKVRDSFQVEVGTSEAEIKKLALLRPIIIQWTKDQKISRMVYVPDKLLNLVLA</sequence>
<dbReference type="Gene3D" id="1.10.730.10">
    <property type="entry name" value="Isoleucyl-tRNA Synthetase, Domain 1"/>
    <property type="match status" value="1"/>
</dbReference>